<comment type="pathway">
    <text evidence="2 13">Cofactor biosynthesis; (R)-pantothenate biosynthesis; (R)-pantothenate from (R)-pantoate and beta-alanine: step 1/1.</text>
</comment>
<comment type="subunit">
    <text evidence="13">Homodimer.</text>
</comment>
<evidence type="ECO:0000256" key="9">
    <source>
        <dbReference type="ARBA" id="ARBA00022741"/>
    </source>
</evidence>
<dbReference type="InterPro" id="IPR014729">
    <property type="entry name" value="Rossmann-like_a/b/a_fold"/>
</dbReference>
<dbReference type="AlphaFoldDB" id="A0A0A0EA40"/>
<feature type="binding site" evidence="13">
    <location>
        <position position="61"/>
    </location>
    <ligand>
        <name>(R)-pantoate</name>
        <dbReference type="ChEBI" id="CHEBI:15980"/>
    </ligand>
</feature>
<dbReference type="STRING" id="1461694.ATO9_21175"/>
<dbReference type="SUPFAM" id="SSF52374">
    <property type="entry name" value="Nucleotidylyl transferase"/>
    <property type="match status" value="1"/>
</dbReference>
<dbReference type="GO" id="GO:0005524">
    <property type="term" value="F:ATP binding"/>
    <property type="evidence" value="ECO:0007669"/>
    <property type="project" value="UniProtKB-KW"/>
</dbReference>
<keyword evidence="7 13" id="KW-0436">Ligase</keyword>
<dbReference type="EMBL" id="AQQX01000017">
    <property type="protein sequence ID" value="KGM46923.1"/>
    <property type="molecule type" value="Genomic_DNA"/>
</dbReference>
<keyword evidence="9 13" id="KW-0547">Nucleotide-binding</keyword>
<evidence type="ECO:0000256" key="8">
    <source>
        <dbReference type="ARBA" id="ARBA00022655"/>
    </source>
</evidence>
<organism evidence="14 15">
    <name type="scientific">Pseudooceanicola atlanticus</name>
    <dbReference type="NCBI Taxonomy" id="1461694"/>
    <lineage>
        <taxon>Bacteria</taxon>
        <taxon>Pseudomonadati</taxon>
        <taxon>Pseudomonadota</taxon>
        <taxon>Alphaproteobacteria</taxon>
        <taxon>Rhodobacterales</taxon>
        <taxon>Paracoccaceae</taxon>
        <taxon>Pseudooceanicola</taxon>
    </lineage>
</organism>
<feature type="binding site" evidence="13">
    <location>
        <position position="176"/>
    </location>
    <ligand>
        <name>ATP</name>
        <dbReference type="ChEBI" id="CHEBI:30616"/>
    </ligand>
</feature>
<evidence type="ECO:0000256" key="12">
    <source>
        <dbReference type="ARBA" id="ARBA00055042"/>
    </source>
</evidence>
<proteinExistence type="inferred from homology"/>
<sequence length="295" mass="31982">MKIIRTKADLRALTESWRRAGETIGVVPTMGALHAGHLSLVERACAENDRVIVTLFVNPKQFNNPEDLAKYPRTEDSDAEKLTPYGADILYVPDGAQMYPEGFATTVSVTGVSEGLCGGARPGHFDGVATVVTKLFLQCDADRAYFGEKDYQQLQVVIRLAEDLDLKTEIVGCPTVREDDGLAMSSRNLRLGPGSREIAPVIAQVLDDAARVISRGGQVAQALDNARAALLSAGFDTIDYLELRSDPDLKLMTRADRPGRLFLAAWLDGVRLIDNVPVAGLASVPTRKDHPLEPA</sequence>
<evidence type="ECO:0000256" key="2">
    <source>
        <dbReference type="ARBA" id="ARBA00004990"/>
    </source>
</evidence>
<evidence type="ECO:0000256" key="13">
    <source>
        <dbReference type="HAMAP-Rule" id="MF_00158"/>
    </source>
</evidence>
<dbReference type="InterPro" id="IPR004821">
    <property type="entry name" value="Cyt_trans-like"/>
</dbReference>
<gene>
    <name evidence="13" type="primary">panC</name>
    <name evidence="14" type="ORF">ATO9_21175</name>
</gene>
<evidence type="ECO:0000256" key="7">
    <source>
        <dbReference type="ARBA" id="ARBA00022598"/>
    </source>
</evidence>
<dbReference type="InterPro" id="IPR042176">
    <property type="entry name" value="Pantoate_ligase_C"/>
</dbReference>
<dbReference type="CDD" id="cd00560">
    <property type="entry name" value="PanC"/>
    <property type="match status" value="1"/>
</dbReference>
<feature type="binding site" evidence="13">
    <location>
        <begin position="184"/>
        <end position="187"/>
    </location>
    <ligand>
        <name>ATP</name>
        <dbReference type="ChEBI" id="CHEBI:30616"/>
    </ligand>
</feature>
<dbReference type="UniPathway" id="UPA00028">
    <property type="reaction ID" value="UER00005"/>
</dbReference>
<keyword evidence="6 13" id="KW-0963">Cytoplasm</keyword>
<dbReference type="Proteomes" id="UP000030004">
    <property type="component" value="Unassembled WGS sequence"/>
</dbReference>
<dbReference type="HAMAP" id="MF_00158">
    <property type="entry name" value="PanC"/>
    <property type="match status" value="1"/>
</dbReference>
<keyword evidence="10 13" id="KW-0067">ATP-binding</keyword>
<accession>A0A0A0EA40</accession>
<evidence type="ECO:0000256" key="3">
    <source>
        <dbReference type="ARBA" id="ARBA00009256"/>
    </source>
</evidence>
<dbReference type="EC" id="6.3.2.1" evidence="4 13"/>
<dbReference type="PANTHER" id="PTHR21299:SF1">
    <property type="entry name" value="PANTOATE--BETA-ALANINE LIGASE"/>
    <property type="match status" value="1"/>
</dbReference>
<feature type="binding site" evidence="13">
    <location>
        <position position="153"/>
    </location>
    <ligand>
        <name>(R)-pantoate</name>
        <dbReference type="ChEBI" id="CHEBI:15980"/>
    </ligand>
</feature>
<dbReference type="OrthoDB" id="9773087at2"/>
<evidence type="ECO:0000256" key="11">
    <source>
        <dbReference type="ARBA" id="ARBA00048258"/>
    </source>
</evidence>
<evidence type="ECO:0000256" key="6">
    <source>
        <dbReference type="ARBA" id="ARBA00022490"/>
    </source>
</evidence>
<feature type="binding site" evidence="13">
    <location>
        <begin position="30"/>
        <end position="37"/>
    </location>
    <ligand>
        <name>ATP</name>
        <dbReference type="ChEBI" id="CHEBI:30616"/>
    </ligand>
</feature>
<dbReference type="PANTHER" id="PTHR21299">
    <property type="entry name" value="CYTIDYLATE KINASE/PANTOATE-BETA-ALANINE LIGASE"/>
    <property type="match status" value="1"/>
</dbReference>
<evidence type="ECO:0000256" key="4">
    <source>
        <dbReference type="ARBA" id="ARBA00012219"/>
    </source>
</evidence>
<dbReference type="InterPro" id="IPR003721">
    <property type="entry name" value="Pantoate_ligase"/>
</dbReference>
<comment type="catalytic activity">
    <reaction evidence="11 13">
        <text>(R)-pantoate + beta-alanine + ATP = (R)-pantothenate + AMP + diphosphate + H(+)</text>
        <dbReference type="Rhea" id="RHEA:10912"/>
        <dbReference type="ChEBI" id="CHEBI:15378"/>
        <dbReference type="ChEBI" id="CHEBI:15980"/>
        <dbReference type="ChEBI" id="CHEBI:29032"/>
        <dbReference type="ChEBI" id="CHEBI:30616"/>
        <dbReference type="ChEBI" id="CHEBI:33019"/>
        <dbReference type="ChEBI" id="CHEBI:57966"/>
        <dbReference type="ChEBI" id="CHEBI:456215"/>
        <dbReference type="EC" id="6.3.2.1"/>
    </reaction>
</comment>
<evidence type="ECO:0000256" key="5">
    <source>
        <dbReference type="ARBA" id="ARBA00014155"/>
    </source>
</evidence>
<dbReference type="NCBIfam" id="TIGR00125">
    <property type="entry name" value="cyt_tran_rel"/>
    <property type="match status" value="1"/>
</dbReference>
<reference evidence="14 15" key="1">
    <citation type="journal article" date="2015" name="Antonie Van Leeuwenhoek">
        <title>Pseudooceanicola atlanticus gen. nov. sp. nov., isolated from surface seawater of the Atlantic Ocean and reclassification of Oceanicola batsensis, Oceanicola marinus, Oceanicola nitratireducens, Oceanicola nanhaiensis, Oceanicola antarcticus and Oceanicola flagellatus, as Pseudooceanicola batsensis comb. nov., Pseudooceanicola marinus comb. nov., Pseudooceanicola nitratireducens comb. nov., Pseudooceanicola nanhaiensis comb. nov., Pseudooceanicola antarcticus comb. nov., and Pseudooceanicola flagellatus comb. nov.</title>
        <authorList>
            <person name="Lai Q."/>
            <person name="Li G."/>
            <person name="Liu X."/>
            <person name="Du Y."/>
            <person name="Sun F."/>
            <person name="Shao Z."/>
        </authorList>
    </citation>
    <scope>NUCLEOTIDE SEQUENCE [LARGE SCALE GENOMIC DNA]</scope>
    <source>
        <strain evidence="14 15">22II-s11g</strain>
    </source>
</reference>
<dbReference type="NCBIfam" id="TIGR00018">
    <property type="entry name" value="panC"/>
    <property type="match status" value="1"/>
</dbReference>
<comment type="miscellaneous">
    <text evidence="13">The reaction proceeds by a bi uni uni bi ping pong mechanism.</text>
</comment>
<evidence type="ECO:0000256" key="1">
    <source>
        <dbReference type="ARBA" id="ARBA00004496"/>
    </source>
</evidence>
<comment type="caution">
    <text evidence="14">The sequence shown here is derived from an EMBL/GenBank/DDBJ whole genome shotgun (WGS) entry which is preliminary data.</text>
</comment>
<feature type="binding site" evidence="13">
    <location>
        <begin position="147"/>
        <end position="150"/>
    </location>
    <ligand>
        <name>ATP</name>
        <dbReference type="ChEBI" id="CHEBI:30616"/>
    </ligand>
</feature>
<dbReference type="FunFam" id="3.40.50.620:FF:000114">
    <property type="entry name" value="Pantothenate synthetase"/>
    <property type="match status" value="1"/>
</dbReference>
<dbReference type="Pfam" id="PF02569">
    <property type="entry name" value="Pantoate_ligase"/>
    <property type="match status" value="1"/>
</dbReference>
<keyword evidence="15" id="KW-1185">Reference proteome</keyword>
<comment type="similarity">
    <text evidence="3 13">Belongs to the pantothenate synthetase family.</text>
</comment>
<dbReference type="RefSeq" id="WP_043754020.1">
    <property type="nucleotide sequence ID" value="NZ_AQQX01000017.1"/>
</dbReference>
<dbReference type="GO" id="GO:0015940">
    <property type="term" value="P:pantothenate biosynthetic process"/>
    <property type="evidence" value="ECO:0007669"/>
    <property type="project" value="UniProtKB-UniRule"/>
</dbReference>
<comment type="function">
    <text evidence="12 13">Catalyzes the condensation of pantoate with beta-alanine in an ATP-dependent reaction via a pantoyl-adenylate intermediate.</text>
</comment>
<dbReference type="Gene3D" id="3.40.50.620">
    <property type="entry name" value="HUPs"/>
    <property type="match status" value="1"/>
</dbReference>
<comment type="subcellular location">
    <subcellularLocation>
        <location evidence="1 13">Cytoplasm</location>
    </subcellularLocation>
</comment>
<protein>
    <recommendedName>
        <fullName evidence="5 13">Pantothenate synthetase</fullName>
        <shortName evidence="13">PS</shortName>
        <ecNumber evidence="4 13">6.3.2.1</ecNumber>
    </recommendedName>
    <alternativeName>
        <fullName evidence="13">Pantoate--beta-alanine ligase</fullName>
    </alternativeName>
    <alternativeName>
        <fullName evidence="13">Pantoate-activating enzyme</fullName>
    </alternativeName>
</protein>
<feature type="active site" description="Proton donor" evidence="13">
    <location>
        <position position="37"/>
    </location>
</feature>
<dbReference type="GO" id="GO:0005829">
    <property type="term" value="C:cytosol"/>
    <property type="evidence" value="ECO:0007669"/>
    <property type="project" value="TreeGrafter"/>
</dbReference>
<dbReference type="GO" id="GO:0004592">
    <property type="term" value="F:pantoate-beta-alanine ligase activity"/>
    <property type="evidence" value="ECO:0007669"/>
    <property type="project" value="UniProtKB-UniRule"/>
</dbReference>
<feature type="binding site" evidence="13">
    <location>
        <position position="61"/>
    </location>
    <ligand>
        <name>beta-alanine</name>
        <dbReference type="ChEBI" id="CHEBI:57966"/>
    </ligand>
</feature>
<evidence type="ECO:0000313" key="14">
    <source>
        <dbReference type="EMBL" id="KGM46923.1"/>
    </source>
</evidence>
<keyword evidence="8 13" id="KW-0566">Pantothenate biosynthesis</keyword>
<dbReference type="Gene3D" id="3.30.1300.10">
    <property type="entry name" value="Pantoate-beta-alanine ligase, C-terminal domain"/>
    <property type="match status" value="1"/>
</dbReference>
<evidence type="ECO:0000313" key="15">
    <source>
        <dbReference type="Proteomes" id="UP000030004"/>
    </source>
</evidence>
<evidence type="ECO:0000256" key="10">
    <source>
        <dbReference type="ARBA" id="ARBA00022840"/>
    </source>
</evidence>
<dbReference type="eggNOG" id="COG0414">
    <property type="taxonomic scope" value="Bacteria"/>
</dbReference>
<name>A0A0A0EA40_9RHOB</name>